<feature type="transmembrane region" description="Helical" evidence="1">
    <location>
        <begin position="173"/>
        <end position="193"/>
    </location>
</feature>
<evidence type="ECO:0000256" key="1">
    <source>
        <dbReference type="SAM" id="Phobius"/>
    </source>
</evidence>
<organism evidence="2 3">
    <name type="scientific">Rousettus aegyptiacus</name>
    <name type="common">Egyptian fruit bat</name>
    <name type="synonym">Pteropus aegyptiacus</name>
    <dbReference type="NCBI Taxonomy" id="9407"/>
    <lineage>
        <taxon>Eukaryota</taxon>
        <taxon>Metazoa</taxon>
        <taxon>Chordata</taxon>
        <taxon>Craniata</taxon>
        <taxon>Vertebrata</taxon>
        <taxon>Euteleostomi</taxon>
        <taxon>Mammalia</taxon>
        <taxon>Eutheria</taxon>
        <taxon>Laurasiatheria</taxon>
        <taxon>Chiroptera</taxon>
        <taxon>Yinpterochiroptera</taxon>
        <taxon>Pteropodoidea</taxon>
        <taxon>Pteropodidae</taxon>
        <taxon>Rousettinae</taxon>
        <taxon>Rousettus</taxon>
    </lineage>
</organism>
<dbReference type="Proteomes" id="UP000593571">
    <property type="component" value="Unassembled WGS sequence"/>
</dbReference>
<sequence>MTESTHTTLRHWHHLADCWKANKQERDQVLGYHCQPTSFPLESGEKLSEFAAALLSGDLRVSYQLTPLLPPLPGSLHLSSFYFFGSSWLLPSFFAFSKGSAFFRLFAFAQNELWHQSFPLPKPSAHIQIFIISKVRVIQSTLQNVFSDCSSLIWFLPPLRFIMEPYIYTYSSFYFLPGVVGVQGLVLFSLIAANSLKDDSLLYS</sequence>
<evidence type="ECO:0000313" key="3">
    <source>
        <dbReference type="Proteomes" id="UP000593571"/>
    </source>
</evidence>
<keyword evidence="3" id="KW-1185">Reference proteome</keyword>
<keyword evidence="1" id="KW-0472">Membrane</keyword>
<comment type="caution">
    <text evidence="2">The sequence shown here is derived from an EMBL/GenBank/DDBJ whole genome shotgun (WGS) entry which is preliminary data.</text>
</comment>
<reference evidence="2 3" key="1">
    <citation type="journal article" date="2020" name="Nature">
        <title>Six reference-quality genomes reveal evolution of bat adaptations.</title>
        <authorList>
            <person name="Jebb D."/>
            <person name="Huang Z."/>
            <person name="Pippel M."/>
            <person name="Hughes G.M."/>
            <person name="Lavrichenko K."/>
            <person name="Devanna P."/>
            <person name="Winkler S."/>
            <person name="Jermiin L.S."/>
            <person name="Skirmuntt E.C."/>
            <person name="Katzourakis A."/>
            <person name="Burkitt-Gray L."/>
            <person name="Ray D.A."/>
            <person name="Sullivan K.A.M."/>
            <person name="Roscito J.G."/>
            <person name="Kirilenko B.M."/>
            <person name="Davalos L.M."/>
            <person name="Corthals A.P."/>
            <person name="Power M.L."/>
            <person name="Jones G."/>
            <person name="Ransome R.D."/>
            <person name="Dechmann D.K.N."/>
            <person name="Locatelli A.G."/>
            <person name="Puechmaille S.J."/>
            <person name="Fedrigo O."/>
            <person name="Jarvis E.D."/>
            <person name="Hiller M."/>
            <person name="Vernes S.C."/>
            <person name="Myers E.W."/>
            <person name="Teeling E.C."/>
        </authorList>
    </citation>
    <scope>NUCLEOTIDE SEQUENCE [LARGE SCALE GENOMIC DNA]</scope>
    <source>
        <strain evidence="2">MRouAeg1</strain>
        <tissue evidence="2">Muscle</tissue>
    </source>
</reference>
<dbReference type="AlphaFoldDB" id="A0A7J8C2M6"/>
<evidence type="ECO:0000313" key="2">
    <source>
        <dbReference type="EMBL" id="KAF6405106.1"/>
    </source>
</evidence>
<accession>A0A7J8C2M6</accession>
<name>A0A7J8C2M6_ROUAE</name>
<proteinExistence type="predicted"/>
<gene>
    <name evidence="2" type="ORF">HJG63_009416</name>
</gene>
<keyword evidence="1" id="KW-1133">Transmembrane helix</keyword>
<protein>
    <submittedName>
        <fullName evidence="2">Uncharacterized protein</fullName>
    </submittedName>
</protein>
<keyword evidence="1" id="KW-0812">Transmembrane</keyword>
<dbReference type="EMBL" id="JACASE010000015">
    <property type="protein sequence ID" value="KAF6405106.1"/>
    <property type="molecule type" value="Genomic_DNA"/>
</dbReference>